<feature type="compositionally biased region" description="Acidic residues" evidence="1">
    <location>
        <begin position="95"/>
        <end position="107"/>
    </location>
</feature>
<dbReference type="Proteomes" id="UP001243330">
    <property type="component" value="Unassembled WGS sequence"/>
</dbReference>
<evidence type="ECO:0000313" key="2">
    <source>
        <dbReference type="EMBL" id="KAK1854133.1"/>
    </source>
</evidence>
<reference evidence="2" key="1">
    <citation type="submission" date="2023-01" db="EMBL/GenBank/DDBJ databases">
        <title>Colletotrichum chrysophilum M932 genome sequence.</title>
        <authorList>
            <person name="Baroncelli R."/>
        </authorList>
    </citation>
    <scope>NUCLEOTIDE SEQUENCE</scope>
    <source>
        <strain evidence="2">M932</strain>
    </source>
</reference>
<organism evidence="2 3">
    <name type="scientific">Colletotrichum chrysophilum</name>
    <dbReference type="NCBI Taxonomy" id="1836956"/>
    <lineage>
        <taxon>Eukaryota</taxon>
        <taxon>Fungi</taxon>
        <taxon>Dikarya</taxon>
        <taxon>Ascomycota</taxon>
        <taxon>Pezizomycotina</taxon>
        <taxon>Sordariomycetes</taxon>
        <taxon>Hypocreomycetidae</taxon>
        <taxon>Glomerellales</taxon>
        <taxon>Glomerellaceae</taxon>
        <taxon>Colletotrichum</taxon>
        <taxon>Colletotrichum gloeosporioides species complex</taxon>
    </lineage>
</organism>
<feature type="compositionally biased region" description="Low complexity" evidence="1">
    <location>
        <begin position="111"/>
        <end position="121"/>
    </location>
</feature>
<protein>
    <submittedName>
        <fullName evidence="2">Uncharacterized protein</fullName>
    </submittedName>
</protein>
<sequence>MALITSSRHHTHHPAEVPNSNCLLLGGLDRCTKKMEKTGQGAVKTRKSRNIISQCRCLPHIKSPTQGPPIILTSGLSTHCRPRLIMSALHASTGDCDDDKAQDEDEEGRPRSLQSPRLFPRPLRRPVCPHPDLPLLSPANGQIPRLHSKGKEEKQEKETMKSKKRGLHSVPSERTNKQPRFPPVPRFFLLFPADLMSCR</sequence>
<keyword evidence="3" id="KW-1185">Reference proteome</keyword>
<proteinExistence type="predicted"/>
<evidence type="ECO:0000313" key="3">
    <source>
        <dbReference type="Proteomes" id="UP001243330"/>
    </source>
</evidence>
<accession>A0AAD9EMV3</accession>
<dbReference type="EMBL" id="JAQOWY010000042">
    <property type="protein sequence ID" value="KAK1854133.1"/>
    <property type="molecule type" value="Genomic_DNA"/>
</dbReference>
<evidence type="ECO:0000256" key="1">
    <source>
        <dbReference type="SAM" id="MobiDB-lite"/>
    </source>
</evidence>
<name>A0AAD9EMV3_9PEZI</name>
<feature type="compositionally biased region" description="Basic and acidic residues" evidence="1">
    <location>
        <begin position="149"/>
        <end position="161"/>
    </location>
</feature>
<feature type="region of interest" description="Disordered" evidence="1">
    <location>
        <begin position="92"/>
        <end position="184"/>
    </location>
</feature>
<gene>
    <name evidence="2" type="ORF">CCHR01_03216</name>
</gene>
<comment type="caution">
    <text evidence="2">The sequence shown here is derived from an EMBL/GenBank/DDBJ whole genome shotgun (WGS) entry which is preliminary data.</text>
</comment>
<dbReference type="AlphaFoldDB" id="A0AAD9EMV3"/>